<accession>A0A418Y7X3</accession>
<evidence type="ECO:0000256" key="1">
    <source>
        <dbReference type="ARBA" id="ARBA00022531"/>
    </source>
</evidence>
<dbReference type="SUPFAM" id="SSF50939">
    <property type="entry name" value="Sialidases"/>
    <property type="match status" value="1"/>
</dbReference>
<dbReference type="PANTHER" id="PTHR47199:SF2">
    <property type="entry name" value="PHOTOSYSTEM II STABILITY_ASSEMBLY FACTOR HCF136, CHLOROPLASTIC"/>
    <property type="match status" value="1"/>
</dbReference>
<dbReference type="GO" id="GO:0009523">
    <property type="term" value="C:photosystem II"/>
    <property type="evidence" value="ECO:0007669"/>
    <property type="project" value="UniProtKB-KW"/>
</dbReference>
<dbReference type="AlphaFoldDB" id="A0A418Y7X3"/>
<evidence type="ECO:0000259" key="4">
    <source>
        <dbReference type="Pfam" id="PF14870"/>
    </source>
</evidence>
<dbReference type="EMBL" id="QYUP01000015">
    <property type="protein sequence ID" value="RJG27126.1"/>
    <property type="molecule type" value="Genomic_DNA"/>
</dbReference>
<dbReference type="Proteomes" id="UP000284006">
    <property type="component" value="Unassembled WGS sequence"/>
</dbReference>
<protein>
    <recommendedName>
        <fullName evidence="4">Photosynthesis system II assembly factor Ycf48/Hcf136-like domain-containing protein</fullName>
    </recommendedName>
</protein>
<dbReference type="Gene3D" id="2.130.10.10">
    <property type="entry name" value="YVTN repeat-like/Quinoprotein amine dehydrogenase"/>
    <property type="match status" value="1"/>
</dbReference>
<dbReference type="Pfam" id="PF14870">
    <property type="entry name" value="PSII_BNR"/>
    <property type="match status" value="1"/>
</dbReference>
<dbReference type="PANTHER" id="PTHR47199">
    <property type="entry name" value="PHOTOSYSTEM II STABILITY/ASSEMBLY FACTOR HCF136, CHLOROPLASTIC"/>
    <property type="match status" value="1"/>
</dbReference>
<dbReference type="GO" id="GO:0015979">
    <property type="term" value="P:photosynthesis"/>
    <property type="evidence" value="ECO:0007669"/>
    <property type="project" value="UniProtKB-KW"/>
</dbReference>
<sequence>MRVARLVFLGGTLCASWGALAYRGPVDTPAVSSKFAATAPLLAIARAGDRLVAVGLRGHIVYSDDEGKSWTQARVPVSSDLVAVTFPSPKNGWATGHEGVVLHSGDGGATWVKQLDGRQAAALVARYYAGSTSSAADADFARAARQATAVVAEGNTQALLDIRFDNENSGFAVGTFNRIFHTDDGGKTWEPWMHRTDNPRELHFYSISSDSRNTYLTGERGMVWRLDAALKRFVAIPTPYTGTLFGLLADGTDLLAYGMRGSLLRSGDGGKLWEKLSPGTTAGISGGTVLSGGRIVIVTQAGEVRTSGDRGTTFDTRKSAQPMPYYGVASAGQGKLVVVGATGAKVELLP</sequence>
<proteinExistence type="predicted"/>
<feature type="domain" description="Photosynthesis system II assembly factor Ycf48/Hcf136-like" evidence="4">
    <location>
        <begin position="155"/>
        <end position="223"/>
    </location>
</feature>
<keyword evidence="1" id="KW-0602">Photosynthesis</keyword>
<evidence type="ECO:0000313" key="5">
    <source>
        <dbReference type="EMBL" id="RJG27126.1"/>
    </source>
</evidence>
<keyword evidence="3" id="KW-0732">Signal</keyword>
<organism evidence="5 6">
    <name type="scientific">Massilia cavernae</name>
    <dbReference type="NCBI Taxonomy" id="2320864"/>
    <lineage>
        <taxon>Bacteria</taxon>
        <taxon>Pseudomonadati</taxon>
        <taxon>Pseudomonadota</taxon>
        <taxon>Betaproteobacteria</taxon>
        <taxon>Burkholderiales</taxon>
        <taxon>Oxalobacteraceae</taxon>
        <taxon>Telluria group</taxon>
        <taxon>Massilia</taxon>
    </lineage>
</organism>
<keyword evidence="2" id="KW-0604">Photosystem II</keyword>
<dbReference type="InterPro" id="IPR036278">
    <property type="entry name" value="Sialidase_sf"/>
</dbReference>
<comment type="caution">
    <text evidence="5">The sequence shown here is derived from an EMBL/GenBank/DDBJ whole genome shotgun (WGS) entry which is preliminary data.</text>
</comment>
<dbReference type="InterPro" id="IPR028203">
    <property type="entry name" value="PSII_CF48-like_dom"/>
</dbReference>
<evidence type="ECO:0000256" key="2">
    <source>
        <dbReference type="ARBA" id="ARBA00023276"/>
    </source>
</evidence>
<reference evidence="5 6" key="1">
    <citation type="submission" date="2018-09" db="EMBL/GenBank/DDBJ databases">
        <authorList>
            <person name="Zhu H."/>
        </authorList>
    </citation>
    <scope>NUCLEOTIDE SEQUENCE [LARGE SCALE GENOMIC DNA]</scope>
    <source>
        <strain evidence="5 6">K1S02-61</strain>
    </source>
</reference>
<dbReference type="OrthoDB" id="9767885at2"/>
<feature type="signal peptide" evidence="3">
    <location>
        <begin position="1"/>
        <end position="21"/>
    </location>
</feature>
<evidence type="ECO:0000313" key="6">
    <source>
        <dbReference type="Proteomes" id="UP000284006"/>
    </source>
</evidence>
<dbReference type="InterPro" id="IPR015943">
    <property type="entry name" value="WD40/YVTN_repeat-like_dom_sf"/>
</dbReference>
<keyword evidence="6" id="KW-1185">Reference proteome</keyword>
<name>A0A418Y7X3_9BURK</name>
<gene>
    <name evidence="5" type="ORF">D3872_01835</name>
</gene>
<evidence type="ECO:0000256" key="3">
    <source>
        <dbReference type="SAM" id="SignalP"/>
    </source>
</evidence>
<feature type="chain" id="PRO_5019449143" description="Photosynthesis system II assembly factor Ycf48/Hcf136-like domain-containing protein" evidence="3">
    <location>
        <begin position="22"/>
        <end position="350"/>
    </location>
</feature>